<dbReference type="Pfam" id="PF04357">
    <property type="entry name" value="TamB"/>
    <property type="match status" value="1"/>
</dbReference>
<feature type="domain" description="Translocation and assembly module TamB C-terminal" evidence="6">
    <location>
        <begin position="1038"/>
        <end position="1488"/>
    </location>
</feature>
<accession>A0ABV4CUD2</accession>
<sequence>MTKIYKILRALVVTLLAAAIILPVAVYILLSVDAVQSRLRDIGERELTSLLGAEVNIGKVDVTPFNKVLLTDVSILTAPGDTAVVADRLGAGFMFWKLVVDRRLVFSYAEIIGLDVKLWRDSVGAPLNIQPVIERLMPKDKTKPPVNYDLRINNIVVRRSRLSYDVKSKAEADRRFDRNHVEITDLKADILLPRIKNDDYVIDVKRLALKERSGLEIESFGGVFSASTSRLSVSGLRLEMPSSLLEFADMEVTYDGWRELADNMFNLPADVKLLDGSHIATSDLACFVPVFAGMNRRVDVSFDMSGPLSDVRVRNITAATYEGDMRLSLSGRVSGLPDVGNLSVAVPDLSVDADASSLADLISSVGPLSAKSSKIIANTRHIHMSGRLSAKKGAVAYDGLLNTSIGNIVINSSYDRDIVEKRPAEVMAAVVVEELELNRLLDNDKLGTLTAHMDAAGQLADHDFTGHVSTLIDRVDYNGYDYNNVDAKLDINGSEFDGYVDIEDENVVARASGKVKLTKGDYACNLNVSLRDFSPNSLRLTERYPGYRLACDVSADLKGRDFESMDGRAEVSRLRFADASDSGISLEHLTMMASGSTVPQYILLHSDIFDAQIKGNYRFRHIVPTAKDILSEVFPALFSTDAGPKPHVASAYDNMAFDFKLDIKENETTDRWLQFFKSPVRILHPVALSLAMDQSEKSMQLTIDAPNLLQKNKFIDNTSLLLAIDGEEHMSELFATTLYPTKKGAATIALSSIGGDDKVNTRFDWNIDRKREFKGNVDISAAFMRNDGNLDIDMDINESRIVLNDTAWTVNPAKISVSKERVVIDDIDIGRPDQFIRINGVASAEPDDEICIRLNDINLDYIFEILDIGNAMFGGVATGNFYASGLFGKEPRLLTPGLHVDGFSYNYALLGDADIVSGWNNATKGVDIMATVSQPNGRKTYIDGAIYPMDEALDFRFKADRIDVKFMKPYMEAFTSDISGYASGDARLYGTFKFIDMTGDIFAEDLRIKLDFTNTYYTTTDSIHLTPGRIAFGAVTLQDMFGNKAHLDGWVTHKCFKEPEFEFNVTDARDFLCFDVNSRISPDWYGRIFCNGMAHIKGVPGFIDMNVSISTAPKSTFTFVLSDTEAADEYTFMTFRDRDGIKGDLLLSVEDPRAAAMKRLKEHYARLNMEDSSSSIYRMNLQVDATPDGEMILIMDPVGGDRIKARGNGNLRIEYTSADDDMRMFGTYTLAQGSYNFTLQDIIIKDFTIKPGSSIAFHGDPLAATLDIEAIYSVNANLSDLDESFLQDRELNRTNVPVHALLKVNGDMRQPDIKFDLEFPTLTQDTYRKVRSIVSTEDMMNRQIIYLLALNRFYTPDYMGSTTKGNELVSVASSTISSQLGSMLGQLSDNWSIAPNIRSDRGDFSDMEVDLALSSYLLNNRLLFNGNFGYRDKTLNNNSFIGDFDIEYLLNKSGNIRLKAYNRYNDQAFYVKSALTTQGVGVMFRKDFDNLLRFLHLKKKKDVSRPDTTMTKMPVDSLKVSIEGLDY</sequence>
<reference evidence="7 8" key="1">
    <citation type="submission" date="2024-03" db="EMBL/GenBank/DDBJ databases">
        <title>Mouse gut bacterial collection (mGBC) of GemPharmatech.</title>
        <authorList>
            <person name="He Y."/>
            <person name="Dong L."/>
            <person name="Wu D."/>
            <person name="Gao X."/>
            <person name="Lin Z."/>
        </authorList>
    </citation>
    <scope>NUCLEOTIDE SEQUENCE [LARGE SCALE GENOMIC DNA]</scope>
    <source>
        <strain evidence="7 8">54-13</strain>
    </source>
</reference>
<comment type="caution">
    <text evidence="7">The sequence shown here is derived from an EMBL/GenBank/DDBJ whole genome shotgun (WGS) entry which is preliminary data.</text>
</comment>
<dbReference type="PANTHER" id="PTHR30441">
    <property type="entry name" value="DUF748 DOMAIN-CONTAINING PROTEIN"/>
    <property type="match status" value="1"/>
</dbReference>
<dbReference type="RefSeq" id="WP_369863291.1">
    <property type="nucleotide sequence ID" value="NZ_JBCLPP010000011.1"/>
</dbReference>
<gene>
    <name evidence="7" type="ORF">AAK873_05125</name>
</gene>
<evidence type="ECO:0000256" key="3">
    <source>
        <dbReference type="ARBA" id="ARBA00022989"/>
    </source>
</evidence>
<keyword evidence="8" id="KW-1185">Reference proteome</keyword>
<organism evidence="7 8">
    <name type="scientific">Heminiphilus faecis</name>
    <dbReference type="NCBI Taxonomy" id="2601703"/>
    <lineage>
        <taxon>Bacteria</taxon>
        <taxon>Pseudomonadati</taxon>
        <taxon>Bacteroidota</taxon>
        <taxon>Bacteroidia</taxon>
        <taxon>Bacteroidales</taxon>
        <taxon>Muribaculaceae</taxon>
        <taxon>Heminiphilus</taxon>
    </lineage>
</organism>
<keyword evidence="3 5" id="KW-1133">Transmembrane helix</keyword>
<evidence type="ECO:0000259" key="6">
    <source>
        <dbReference type="Pfam" id="PF04357"/>
    </source>
</evidence>
<name>A0ABV4CUD2_9BACT</name>
<keyword evidence="4 5" id="KW-0472">Membrane</keyword>
<dbReference type="InterPro" id="IPR052894">
    <property type="entry name" value="AsmA-related"/>
</dbReference>
<keyword evidence="2 5" id="KW-0812">Transmembrane</keyword>
<protein>
    <submittedName>
        <fullName evidence="7">Translocation/assembly module TamB domain-containing protein</fullName>
    </submittedName>
</protein>
<evidence type="ECO:0000256" key="5">
    <source>
        <dbReference type="SAM" id="Phobius"/>
    </source>
</evidence>
<evidence type="ECO:0000313" key="8">
    <source>
        <dbReference type="Proteomes" id="UP001565200"/>
    </source>
</evidence>
<evidence type="ECO:0000313" key="7">
    <source>
        <dbReference type="EMBL" id="MEY8244998.1"/>
    </source>
</evidence>
<dbReference type="EMBL" id="JBCLPP010000011">
    <property type="protein sequence ID" value="MEY8244998.1"/>
    <property type="molecule type" value="Genomic_DNA"/>
</dbReference>
<evidence type="ECO:0000256" key="1">
    <source>
        <dbReference type="ARBA" id="ARBA00004167"/>
    </source>
</evidence>
<feature type="transmembrane region" description="Helical" evidence="5">
    <location>
        <begin position="7"/>
        <end position="30"/>
    </location>
</feature>
<evidence type="ECO:0000256" key="2">
    <source>
        <dbReference type="ARBA" id="ARBA00022692"/>
    </source>
</evidence>
<dbReference type="Proteomes" id="UP001565200">
    <property type="component" value="Unassembled WGS sequence"/>
</dbReference>
<dbReference type="PANTHER" id="PTHR30441:SF4">
    <property type="entry name" value="PROTEIN ASMA"/>
    <property type="match status" value="1"/>
</dbReference>
<evidence type="ECO:0000256" key="4">
    <source>
        <dbReference type="ARBA" id="ARBA00023136"/>
    </source>
</evidence>
<dbReference type="InterPro" id="IPR007452">
    <property type="entry name" value="TamB_C"/>
</dbReference>
<proteinExistence type="predicted"/>
<comment type="subcellular location">
    <subcellularLocation>
        <location evidence="1">Membrane</location>
        <topology evidence="1">Single-pass membrane protein</topology>
    </subcellularLocation>
</comment>